<comment type="caution">
    <text evidence="8">The sequence shown here is derived from an EMBL/GenBank/DDBJ whole genome shotgun (WGS) entry which is preliminary data.</text>
</comment>
<dbReference type="PANTHER" id="PTHR12773:SF0">
    <property type="entry name" value="MULTIFUNCTIONAL METHYLTRANSFERASE SUBUNIT TRM112-LIKE PROTEIN"/>
    <property type="match status" value="1"/>
</dbReference>
<accession>A0A443I651</accession>
<comment type="similarity">
    <text evidence="3">Belongs to the TRM112 family.</text>
</comment>
<dbReference type="InterPro" id="IPR039127">
    <property type="entry name" value="Trm112"/>
</dbReference>
<evidence type="ECO:0000256" key="4">
    <source>
        <dbReference type="ARBA" id="ARBA00022490"/>
    </source>
</evidence>
<dbReference type="GeneID" id="39601731"/>
<evidence type="ECO:0000256" key="6">
    <source>
        <dbReference type="ARBA" id="ARBA00069342"/>
    </source>
</evidence>
<dbReference type="GO" id="GO:0046982">
    <property type="term" value="F:protein heterodimerization activity"/>
    <property type="evidence" value="ECO:0007669"/>
    <property type="project" value="InterPro"/>
</dbReference>
<dbReference type="GO" id="GO:0005737">
    <property type="term" value="C:cytoplasm"/>
    <property type="evidence" value="ECO:0007669"/>
    <property type="project" value="UniProtKB-SubCell"/>
</dbReference>
<dbReference type="STRING" id="264951.A0A443I651"/>
<dbReference type="AlphaFoldDB" id="A0A443I651"/>
<evidence type="ECO:0000256" key="2">
    <source>
        <dbReference type="ARBA" id="ARBA00004496"/>
    </source>
</evidence>
<evidence type="ECO:0000313" key="9">
    <source>
        <dbReference type="Proteomes" id="UP000283841"/>
    </source>
</evidence>
<comment type="subcellular location">
    <subcellularLocation>
        <location evidence="2">Cytoplasm</location>
    </subcellularLocation>
    <subcellularLocation>
        <location evidence="1">Nucleus</location>
    </subcellularLocation>
</comment>
<sequence>MKVVTANFISCAVKSCKISPAAFPLHFQDAELEQQELDLQPEFIRNILPRIDWDALRITASELGFPTIPETKPEGEALDEQTLKDLHTLLLETRVVEGKLVCGSCGHEYKIKEGIANFLLPSHLGGISPLSGRDELSDRFFVLCGSADFYDSLKFILLQLEFLALVFSGCLMFNEIEVRRRVV</sequence>
<organism evidence="8 9">
    <name type="scientific">Byssochlamys spectabilis</name>
    <name type="common">Paecilomyces variotii</name>
    <dbReference type="NCBI Taxonomy" id="264951"/>
    <lineage>
        <taxon>Eukaryota</taxon>
        <taxon>Fungi</taxon>
        <taxon>Dikarya</taxon>
        <taxon>Ascomycota</taxon>
        <taxon>Pezizomycotina</taxon>
        <taxon>Eurotiomycetes</taxon>
        <taxon>Eurotiomycetidae</taxon>
        <taxon>Eurotiales</taxon>
        <taxon>Thermoascaceae</taxon>
        <taxon>Paecilomyces</taxon>
    </lineage>
</organism>
<dbReference type="InterPro" id="IPR005651">
    <property type="entry name" value="Trm112-like"/>
</dbReference>
<evidence type="ECO:0000256" key="3">
    <source>
        <dbReference type="ARBA" id="ARBA00007980"/>
    </source>
</evidence>
<dbReference type="RefSeq" id="XP_028489189.1">
    <property type="nucleotide sequence ID" value="XM_028632454.1"/>
</dbReference>
<evidence type="ECO:0000256" key="1">
    <source>
        <dbReference type="ARBA" id="ARBA00004123"/>
    </source>
</evidence>
<dbReference type="VEuPathDB" id="FungiDB:C8Q69DRAFT_503069"/>
<dbReference type="Proteomes" id="UP000283841">
    <property type="component" value="Unassembled WGS sequence"/>
</dbReference>
<evidence type="ECO:0000256" key="7">
    <source>
        <dbReference type="ARBA" id="ARBA00083044"/>
    </source>
</evidence>
<dbReference type="EMBL" id="RCNU01000001">
    <property type="protein sequence ID" value="RWQ99544.1"/>
    <property type="molecule type" value="Genomic_DNA"/>
</dbReference>
<keyword evidence="5" id="KW-0539">Nucleus</keyword>
<proteinExistence type="inferred from homology"/>
<protein>
    <recommendedName>
        <fullName evidence="6">Multifunctional methyltransferase subunit trm112</fullName>
    </recommendedName>
    <alternativeName>
        <fullName evidence="7">eRF1 methyltransferase subunit trm112</fullName>
    </alternativeName>
</protein>
<keyword evidence="4" id="KW-0963">Cytoplasm</keyword>
<evidence type="ECO:0000313" key="8">
    <source>
        <dbReference type="EMBL" id="RWQ99544.1"/>
    </source>
</evidence>
<keyword evidence="9" id="KW-1185">Reference proteome</keyword>
<dbReference type="GO" id="GO:0005634">
    <property type="term" value="C:nucleus"/>
    <property type="evidence" value="ECO:0007669"/>
    <property type="project" value="UniProtKB-SubCell"/>
</dbReference>
<name>A0A443I651_BYSSP</name>
<dbReference type="Gene3D" id="2.20.25.10">
    <property type="match status" value="1"/>
</dbReference>
<dbReference type="FunFam" id="2.20.25.10:FF:000021">
    <property type="entry name" value="Multifunctional methyltransferase subunit trm112"/>
    <property type="match status" value="1"/>
</dbReference>
<dbReference type="PANTHER" id="PTHR12773">
    <property type="entry name" value="UPF0315 PROTEIN-RELATED"/>
    <property type="match status" value="1"/>
</dbReference>
<dbReference type="GO" id="GO:0070476">
    <property type="term" value="P:rRNA (guanine-N7)-methylation"/>
    <property type="evidence" value="ECO:0007669"/>
    <property type="project" value="TreeGrafter"/>
</dbReference>
<dbReference type="Pfam" id="PF03966">
    <property type="entry name" value="Trm112p"/>
    <property type="match status" value="1"/>
</dbReference>
<gene>
    <name evidence="8" type="ORF">C8Q69DRAFT_503069</name>
</gene>
<dbReference type="GO" id="GO:0030488">
    <property type="term" value="P:tRNA methylation"/>
    <property type="evidence" value="ECO:0007669"/>
    <property type="project" value="TreeGrafter"/>
</dbReference>
<reference evidence="8 9" key="1">
    <citation type="journal article" date="2018" name="Front. Microbiol.">
        <title>Genomic and genetic insights into a cosmopolitan fungus, Paecilomyces variotii (Eurotiales).</title>
        <authorList>
            <person name="Urquhart A.S."/>
            <person name="Mondo S.J."/>
            <person name="Makela M.R."/>
            <person name="Hane J.K."/>
            <person name="Wiebenga A."/>
            <person name="He G."/>
            <person name="Mihaltcheva S."/>
            <person name="Pangilinan J."/>
            <person name="Lipzen A."/>
            <person name="Barry K."/>
            <person name="de Vries R.P."/>
            <person name="Grigoriev I.V."/>
            <person name="Idnurm A."/>
        </authorList>
    </citation>
    <scope>NUCLEOTIDE SEQUENCE [LARGE SCALE GENOMIC DNA]</scope>
    <source>
        <strain evidence="8 9">CBS 101075</strain>
    </source>
</reference>
<evidence type="ECO:0000256" key="5">
    <source>
        <dbReference type="ARBA" id="ARBA00023242"/>
    </source>
</evidence>